<feature type="compositionally biased region" description="Low complexity" evidence="1">
    <location>
        <begin position="66"/>
        <end position="79"/>
    </location>
</feature>
<evidence type="ECO:0000256" key="1">
    <source>
        <dbReference type="SAM" id="MobiDB-lite"/>
    </source>
</evidence>
<comment type="caution">
    <text evidence="2">The sequence shown here is derived from an EMBL/GenBank/DDBJ whole genome shotgun (WGS) entry which is preliminary data.</text>
</comment>
<proteinExistence type="predicted"/>
<name>A0A4R2D1H3_SHIGR</name>
<dbReference type="Proteomes" id="UP000295351">
    <property type="component" value="Unassembled WGS sequence"/>
</dbReference>
<reference evidence="2 3" key="1">
    <citation type="submission" date="2019-03" db="EMBL/GenBank/DDBJ databases">
        <title>Genomic Encyclopedia of Type Strains, Phase IV (KMG-IV): sequencing the most valuable type-strain genomes for metagenomic binning, comparative biology and taxonomic classification.</title>
        <authorList>
            <person name="Goeker M."/>
        </authorList>
    </citation>
    <scope>NUCLEOTIDE SEQUENCE [LARGE SCALE GENOMIC DNA]</scope>
    <source>
        <strain evidence="2 3">DSM 18401</strain>
    </source>
</reference>
<protein>
    <recommendedName>
        <fullName evidence="4">Cold-shock protein</fullName>
    </recommendedName>
</protein>
<keyword evidence="3" id="KW-1185">Reference proteome</keyword>
<evidence type="ECO:0008006" key="4">
    <source>
        <dbReference type="Google" id="ProtNLM"/>
    </source>
</evidence>
<sequence>MSRKTHAVGDRVVLKAGLTRTATGERTCRIVSVLPADHGEAQYRVQLDNENFERRIVHSDIDADETAAPASRKTATAAAGKGGPWLKPSSIRIGK</sequence>
<evidence type="ECO:0000313" key="3">
    <source>
        <dbReference type="Proteomes" id="UP000295351"/>
    </source>
</evidence>
<dbReference type="AlphaFoldDB" id="A0A4R2D1H3"/>
<dbReference type="RefSeq" id="WP_133033938.1">
    <property type="nucleotide sequence ID" value="NZ_BAABEI010000012.1"/>
</dbReference>
<evidence type="ECO:0000313" key="2">
    <source>
        <dbReference type="EMBL" id="TCN46612.1"/>
    </source>
</evidence>
<dbReference type="EMBL" id="SLVX01000004">
    <property type="protein sequence ID" value="TCN46612.1"/>
    <property type="molecule type" value="Genomic_DNA"/>
</dbReference>
<organism evidence="2 3">
    <name type="scientific">Shinella granuli</name>
    <dbReference type="NCBI Taxonomy" id="323621"/>
    <lineage>
        <taxon>Bacteria</taxon>
        <taxon>Pseudomonadati</taxon>
        <taxon>Pseudomonadota</taxon>
        <taxon>Alphaproteobacteria</taxon>
        <taxon>Hyphomicrobiales</taxon>
        <taxon>Rhizobiaceae</taxon>
        <taxon>Shinella</taxon>
    </lineage>
</organism>
<feature type="region of interest" description="Disordered" evidence="1">
    <location>
        <begin position="65"/>
        <end position="95"/>
    </location>
</feature>
<gene>
    <name evidence="2" type="ORF">EV665_104290</name>
</gene>
<accession>A0A4R2D1H3</accession>